<evidence type="ECO:0000256" key="5">
    <source>
        <dbReference type="ARBA" id="ARBA00022692"/>
    </source>
</evidence>
<accession>A0A0K0JDR2</accession>
<dbReference type="WBParaSite" id="Bm4227.1">
    <property type="protein sequence ID" value="Bm4227.1"/>
    <property type="gene ID" value="WBGene00224488"/>
</dbReference>
<dbReference type="GO" id="GO:0006506">
    <property type="term" value="P:GPI anchor biosynthetic process"/>
    <property type="evidence" value="ECO:0007669"/>
    <property type="project" value="UniProtKB-UniPathway"/>
</dbReference>
<feature type="transmembrane region" description="Helical" evidence="10">
    <location>
        <begin position="162"/>
        <end position="183"/>
    </location>
</feature>
<evidence type="ECO:0000256" key="1">
    <source>
        <dbReference type="ARBA" id="ARBA00004389"/>
    </source>
</evidence>
<reference evidence="11" key="1">
    <citation type="journal article" date="2007" name="Science">
        <title>Draft genome of the filarial nematode parasite Brugia malayi.</title>
        <authorList>
            <person name="Ghedin E."/>
            <person name="Wang S."/>
            <person name="Spiro D."/>
            <person name="Caler E."/>
            <person name="Zhao Q."/>
            <person name="Crabtree J."/>
            <person name="Allen J.E."/>
            <person name="Delcher A.L."/>
            <person name="Guiliano D.B."/>
            <person name="Miranda-Saavedra D."/>
            <person name="Angiuoli S.V."/>
            <person name="Creasy T."/>
            <person name="Amedeo P."/>
            <person name="Haas B."/>
            <person name="El-Sayed N.M."/>
            <person name="Wortman J.R."/>
            <person name="Feldblyum T."/>
            <person name="Tallon L."/>
            <person name="Schatz M."/>
            <person name="Shumway M."/>
            <person name="Koo H."/>
            <person name="Salzberg S.L."/>
            <person name="Schobel S."/>
            <person name="Pertea M."/>
            <person name="Pop M."/>
            <person name="White O."/>
            <person name="Barton G.J."/>
            <person name="Carlow C.K."/>
            <person name="Crawford M.J."/>
            <person name="Daub J."/>
            <person name="Dimmic M.W."/>
            <person name="Estes C.F."/>
            <person name="Foster J.M."/>
            <person name="Ganatra M."/>
            <person name="Gregory W.F."/>
            <person name="Johnson N.M."/>
            <person name="Jin J."/>
            <person name="Komuniecki R."/>
            <person name="Korf I."/>
            <person name="Kumar S."/>
            <person name="Laney S."/>
            <person name="Li B.W."/>
            <person name="Li W."/>
            <person name="Lindblom T.H."/>
            <person name="Lustigman S."/>
            <person name="Ma D."/>
            <person name="Maina C.V."/>
            <person name="Martin D.M."/>
            <person name="McCarter J.P."/>
            <person name="McReynolds L."/>
            <person name="Mitreva M."/>
            <person name="Nutman T.B."/>
            <person name="Parkinson J."/>
            <person name="Peregrin-Alvarez J.M."/>
            <person name="Poole C."/>
            <person name="Ren Q."/>
            <person name="Saunders L."/>
            <person name="Sluder A.E."/>
            <person name="Smith K."/>
            <person name="Stanke M."/>
            <person name="Unnasch T.R."/>
            <person name="Ware J."/>
            <person name="Wei A.D."/>
            <person name="Weil G."/>
            <person name="Williams D.J."/>
            <person name="Zhang Y."/>
            <person name="Williams S.A."/>
            <person name="Fraser-Liggett C."/>
            <person name="Slatko B."/>
            <person name="Blaxter M.L."/>
            <person name="Scott A.L."/>
        </authorList>
    </citation>
    <scope>NUCLEOTIDE SEQUENCE</scope>
    <source>
        <strain evidence="11">FR3</strain>
    </source>
</reference>
<organism evidence="11 12">
    <name type="scientific">Brugia malayi</name>
    <name type="common">Filarial nematode worm</name>
    <dbReference type="NCBI Taxonomy" id="6279"/>
    <lineage>
        <taxon>Eukaryota</taxon>
        <taxon>Metazoa</taxon>
        <taxon>Ecdysozoa</taxon>
        <taxon>Nematoda</taxon>
        <taxon>Chromadorea</taxon>
        <taxon>Rhabditida</taxon>
        <taxon>Spirurina</taxon>
        <taxon>Spiruromorpha</taxon>
        <taxon>Filarioidea</taxon>
        <taxon>Onchocercidae</taxon>
        <taxon>Brugia</taxon>
    </lineage>
</organism>
<dbReference type="GO" id="GO:0005789">
    <property type="term" value="C:endoplasmic reticulum membrane"/>
    <property type="evidence" value="ECO:0007669"/>
    <property type="project" value="UniProtKB-SubCell"/>
</dbReference>
<dbReference type="AlphaFoldDB" id="A0A0K0JDR2"/>
<evidence type="ECO:0000256" key="7">
    <source>
        <dbReference type="ARBA" id="ARBA00022989"/>
    </source>
</evidence>
<evidence type="ECO:0000313" key="13">
    <source>
        <dbReference type="WormBase" id="Bm4227"/>
    </source>
</evidence>
<protein>
    <recommendedName>
        <fullName evidence="10">Phosphatidylinositol-glycan biosynthesis class X protein</fullName>
    </recommendedName>
</protein>
<dbReference type="STRING" id="6279.A0A0K0JDR2"/>
<dbReference type="InParanoid" id="A0A0K0JDR2"/>
<dbReference type="UniPathway" id="UPA00196"/>
<dbReference type="InterPro" id="IPR013233">
    <property type="entry name" value="PIG-X/PBN1"/>
</dbReference>
<evidence type="ECO:0000256" key="10">
    <source>
        <dbReference type="RuleBase" id="RU366056"/>
    </source>
</evidence>
<dbReference type="PANTHER" id="PTHR28650:SF1">
    <property type="entry name" value="PHOSPHATIDYLINOSITOL-GLYCAN BIOSYNTHESIS CLASS X PROTEIN"/>
    <property type="match status" value="1"/>
</dbReference>
<proteinExistence type="inferred from homology"/>
<keyword evidence="6 10" id="KW-0256">Endoplasmic reticulum</keyword>
<evidence type="ECO:0000256" key="3">
    <source>
        <dbReference type="ARBA" id="ARBA00010345"/>
    </source>
</evidence>
<name>A0A0K0JDR2_BRUMA</name>
<evidence type="ECO:0000256" key="4">
    <source>
        <dbReference type="ARBA" id="ARBA00022502"/>
    </source>
</evidence>
<evidence type="ECO:0000256" key="2">
    <source>
        <dbReference type="ARBA" id="ARBA00004687"/>
    </source>
</evidence>
<dbReference type="InterPro" id="IPR040039">
    <property type="entry name" value="PIGX"/>
</dbReference>
<dbReference type="WormBase" id="Bm4227">
    <property type="protein sequence ID" value="BM48421"/>
    <property type="gene ID" value="WBGene00224488"/>
</dbReference>
<keyword evidence="4 10" id="KW-0337">GPI-anchor biosynthesis</keyword>
<dbReference type="Pfam" id="PF08320">
    <property type="entry name" value="PIG-X"/>
    <property type="match status" value="1"/>
</dbReference>
<keyword evidence="7 10" id="KW-1133">Transmembrane helix</keyword>
<evidence type="ECO:0000256" key="8">
    <source>
        <dbReference type="ARBA" id="ARBA00023136"/>
    </source>
</evidence>
<evidence type="ECO:0000256" key="6">
    <source>
        <dbReference type="ARBA" id="ARBA00022824"/>
    </source>
</evidence>
<comment type="similarity">
    <text evidence="3 10">Belongs to the PIGX family.</text>
</comment>
<sequence length="192" mass="21740">MDVSIGSSNRFMDCLIAYKFMIPAGAYVDHDSMKEYPTHACAEASFDVEAPREKSENTPLYICSKRGLRKNFVHREHFELPIHLRYHAATGEDAVVTVQAPQLLLRCMENSTFLTSHCKKYSVKAPCDCLNESYCEWLMIPLLEYNTVQFKVPTGNASSLKFVLFITIFVVICCAITIVIATMKNVVKVKVK</sequence>
<evidence type="ECO:0000313" key="12">
    <source>
        <dbReference type="WBParaSite" id="Bm4227.1"/>
    </source>
</evidence>
<comment type="pathway">
    <text evidence="2 10">Glycolipid biosynthesis; glycosylphosphatidylinositol-anchor biosynthesis.</text>
</comment>
<keyword evidence="5 10" id="KW-0812">Transmembrane</keyword>
<gene>
    <name evidence="13" type="ORF">Bm4227</name>
</gene>
<keyword evidence="9" id="KW-0325">Glycoprotein</keyword>
<keyword evidence="11" id="KW-1185">Reference proteome</keyword>
<evidence type="ECO:0000313" key="11">
    <source>
        <dbReference type="Proteomes" id="UP000006672"/>
    </source>
</evidence>
<reference evidence="12" key="2">
    <citation type="submission" date="2019-12" db="UniProtKB">
        <authorList>
            <consortium name="WormBaseParasite"/>
        </authorList>
    </citation>
    <scope>IDENTIFICATION</scope>
</reference>
<evidence type="ECO:0000256" key="9">
    <source>
        <dbReference type="ARBA" id="ARBA00023180"/>
    </source>
</evidence>
<comment type="subcellular location">
    <subcellularLocation>
        <location evidence="1 10">Endoplasmic reticulum membrane</location>
        <topology evidence="1 10">Single-pass membrane protein</topology>
    </subcellularLocation>
</comment>
<dbReference type="Proteomes" id="UP000006672">
    <property type="component" value="Unassembled WGS sequence"/>
</dbReference>
<keyword evidence="8 10" id="KW-0472">Membrane</keyword>
<comment type="function">
    <text evidence="10">Stabilizing subunit of the glycosylphosphatidylinositol-mannosyltransferase I complex which catalyzes the transfer of the first mannose, via an alpha-1,4 bond from a dolichol-phosphate-mannose (Dol-P-Man) to the glucosaminyl acyl phosphatidylinositol (GlcN-(acyl)PI) intermediate to generate alpha-D-Man-(1-&gt;4)-alpha-D-GlcN-(1-&gt;6)-(1-radyl,2-acyl-sn-glycero-3-phospho)-2-acyl-inositol and participates in the sixth step of the glycosylphosphatidylinositol-anchor biosynthesis. Probably acts by stabilizing the mannosyltransferase PIGM.</text>
</comment>
<dbReference type="PANTHER" id="PTHR28650">
    <property type="entry name" value="PHOSPHATIDYLINOSITOL-GLYCAN BIOSYNTHESIS CLASS X PROTEIN"/>
    <property type="match status" value="1"/>
</dbReference>